<keyword evidence="2" id="KW-1185">Reference proteome</keyword>
<accession>A0ACD5XK42</accession>
<dbReference type="Proteomes" id="UP001732700">
    <property type="component" value="Chromosome 5A"/>
</dbReference>
<evidence type="ECO:0000313" key="2">
    <source>
        <dbReference type="Proteomes" id="UP001732700"/>
    </source>
</evidence>
<organism evidence="1 2">
    <name type="scientific">Avena sativa</name>
    <name type="common">Oat</name>
    <dbReference type="NCBI Taxonomy" id="4498"/>
    <lineage>
        <taxon>Eukaryota</taxon>
        <taxon>Viridiplantae</taxon>
        <taxon>Streptophyta</taxon>
        <taxon>Embryophyta</taxon>
        <taxon>Tracheophyta</taxon>
        <taxon>Spermatophyta</taxon>
        <taxon>Magnoliopsida</taxon>
        <taxon>Liliopsida</taxon>
        <taxon>Poales</taxon>
        <taxon>Poaceae</taxon>
        <taxon>BOP clade</taxon>
        <taxon>Pooideae</taxon>
        <taxon>Poodae</taxon>
        <taxon>Poeae</taxon>
        <taxon>Poeae Chloroplast Group 1 (Aveneae type)</taxon>
        <taxon>Aveninae</taxon>
        <taxon>Avena</taxon>
    </lineage>
</organism>
<evidence type="ECO:0000313" key="1">
    <source>
        <dbReference type="EnsemblPlants" id="AVESA.00010b.r2.5AG0806300.1.CDS"/>
    </source>
</evidence>
<reference evidence="1" key="2">
    <citation type="submission" date="2025-09" db="UniProtKB">
        <authorList>
            <consortium name="EnsemblPlants"/>
        </authorList>
    </citation>
    <scope>IDENTIFICATION</scope>
</reference>
<name>A0ACD5XK42_AVESA</name>
<protein>
    <submittedName>
        <fullName evidence="1">Uncharacterized protein</fullName>
    </submittedName>
</protein>
<sequence length="654" mass="71680">MAAASRKEEERNERIVRGLLKLPPNRRCINCNGLGPQYVCTSFWTFICISCSGIHREFTHRVKSVSMSKFTVQEVEALQKGGNQRARESLLKDFDTQQMRLPDSSNVESLREFIRVVYVERRYAGVRFSERPPRDKQIQKSHEEEHRRASSYHSFSQSPPNDYQYEESRNGKQPVMLSRKPGSDRGHDGNMSGFAYRSNSLQERISEDQFANETRGSRTSDCSGSSMSDTVRAVPESPNFFDNGFSSPPVQQSQVNMLNSNGITQSKGIASTGNIDSTFLKSGNSSLADLFFDSDNVRGTQESDNSVAPSFAAFSDSVNDAEGGLFSRQNLQQQHVTGLYPPVDFFANRPPTTPSADKKPLEAPSMDNAGWATFDTPPKEKQPGVTRPSLVAATGKQTLGHDLFLFEPSDRQTSFLTSKDKVSVSNQSGSTSHDTSCSQPWSIYAGTTGSAQILTGDASLLASNLQEHKDANNYQLWHSFDDATAVMTNDHSTAVPLSNEHQNVVNVPSNKSNPFACPILSKESHDDDFHKVFTDELAPSAPFAAFLEPSPISAAPSLGRILADQVVLNPFDLQFDTDSEAADLIMDMSTLQAALPNLPSSFLDGLPESWFSNSTSTFVPSGSHGVLPCLVEQAPHSPLRNIALSTVSSGNPFA</sequence>
<proteinExistence type="predicted"/>
<reference evidence="1" key="1">
    <citation type="submission" date="2021-05" db="EMBL/GenBank/DDBJ databases">
        <authorList>
            <person name="Scholz U."/>
            <person name="Mascher M."/>
            <person name="Fiebig A."/>
        </authorList>
    </citation>
    <scope>NUCLEOTIDE SEQUENCE [LARGE SCALE GENOMIC DNA]</scope>
</reference>
<dbReference type="EnsemblPlants" id="AVESA.00010b.r2.5AG0806300.1">
    <property type="protein sequence ID" value="AVESA.00010b.r2.5AG0806300.1.CDS"/>
    <property type="gene ID" value="AVESA.00010b.r2.5AG0806300"/>
</dbReference>